<accession>A0ABW2LQR0</accession>
<dbReference type="NCBIfam" id="TIGR01643">
    <property type="entry name" value="YD_repeat_2x"/>
    <property type="match status" value="2"/>
</dbReference>
<evidence type="ECO:0000313" key="4">
    <source>
        <dbReference type="Proteomes" id="UP001596504"/>
    </source>
</evidence>
<evidence type="ECO:0000259" key="2">
    <source>
        <dbReference type="Pfam" id="PF25023"/>
    </source>
</evidence>
<dbReference type="InterPro" id="IPR006530">
    <property type="entry name" value="YD"/>
</dbReference>
<organism evidence="3 4">
    <name type="scientific">Saccharopolyspora griseoalba</name>
    <dbReference type="NCBI Taxonomy" id="1431848"/>
    <lineage>
        <taxon>Bacteria</taxon>
        <taxon>Bacillati</taxon>
        <taxon>Actinomycetota</taxon>
        <taxon>Actinomycetes</taxon>
        <taxon>Pseudonocardiales</taxon>
        <taxon>Pseudonocardiaceae</taxon>
        <taxon>Saccharopolyspora</taxon>
    </lineage>
</organism>
<keyword evidence="4" id="KW-1185">Reference proteome</keyword>
<protein>
    <recommendedName>
        <fullName evidence="2">Teneurin-like YD-shell domain-containing protein</fullName>
    </recommendedName>
</protein>
<comment type="caution">
    <text evidence="3">The sequence shown here is derived from an EMBL/GenBank/DDBJ whole genome shotgun (WGS) entry which is preliminary data.</text>
</comment>
<feature type="domain" description="Teneurin-like YD-shell" evidence="2">
    <location>
        <begin position="6"/>
        <end position="81"/>
    </location>
</feature>
<sequence>MLEIVGYGYDPAGNITRIEQPCSTTRYTYDAAYRCITLTLPGGDEVSFDYDEDNRRTDAHFPGGFHQHWQYDAAGRVTAVEARNASGDLLDRSTYRYTTNDGADTTQIQEITGWFSPQPLNASATCDYDSLGQLTRIGQYHYTFDAATNLITSPDGTFRRGSRSMRRRGAVHLAAMPCSRC</sequence>
<keyword evidence="1" id="KW-0677">Repeat</keyword>
<dbReference type="RefSeq" id="WP_380671159.1">
    <property type="nucleotide sequence ID" value="NZ_JBHTCJ010000012.1"/>
</dbReference>
<gene>
    <name evidence="3" type="ORF">ACFQRI_20790</name>
</gene>
<dbReference type="Pfam" id="PF25023">
    <property type="entry name" value="TEN_YD-shell"/>
    <property type="match status" value="1"/>
</dbReference>
<dbReference type="Gene3D" id="2.180.10.10">
    <property type="entry name" value="RHS repeat-associated core"/>
    <property type="match status" value="1"/>
</dbReference>
<dbReference type="EMBL" id="JBHTCJ010000012">
    <property type="protein sequence ID" value="MFC7343850.1"/>
    <property type="molecule type" value="Genomic_DNA"/>
</dbReference>
<evidence type="ECO:0000256" key="1">
    <source>
        <dbReference type="ARBA" id="ARBA00022737"/>
    </source>
</evidence>
<proteinExistence type="predicted"/>
<reference evidence="4" key="1">
    <citation type="journal article" date="2019" name="Int. J. Syst. Evol. Microbiol.">
        <title>The Global Catalogue of Microorganisms (GCM) 10K type strain sequencing project: providing services to taxonomists for standard genome sequencing and annotation.</title>
        <authorList>
            <consortium name="The Broad Institute Genomics Platform"/>
            <consortium name="The Broad Institute Genome Sequencing Center for Infectious Disease"/>
            <person name="Wu L."/>
            <person name="Ma J."/>
        </authorList>
    </citation>
    <scope>NUCLEOTIDE SEQUENCE [LARGE SCALE GENOMIC DNA]</scope>
    <source>
        <strain evidence="4">WLHS5</strain>
    </source>
</reference>
<name>A0ABW2LQR0_9PSEU</name>
<dbReference type="InterPro" id="IPR056823">
    <property type="entry name" value="TEN-like_YD-shell"/>
</dbReference>
<dbReference type="Proteomes" id="UP001596504">
    <property type="component" value="Unassembled WGS sequence"/>
</dbReference>
<evidence type="ECO:0000313" key="3">
    <source>
        <dbReference type="EMBL" id="MFC7343850.1"/>
    </source>
</evidence>